<dbReference type="Pfam" id="PF16544">
    <property type="entry name" value="STAR_dimer"/>
    <property type="match status" value="1"/>
</dbReference>
<reference evidence="5" key="1">
    <citation type="submission" date="2025-08" db="UniProtKB">
        <authorList>
            <consortium name="RefSeq"/>
        </authorList>
    </citation>
    <scope>IDENTIFICATION</scope>
</reference>
<dbReference type="STRING" id="4432.A0A1U7ZA35"/>
<evidence type="ECO:0000256" key="2">
    <source>
        <dbReference type="SAM" id="MobiDB-lite"/>
    </source>
</evidence>
<sequence>MSSLYTHSFLSGRAISPLIRSTPDIDSQYLAELLAEHQKLGPFVQVLPICNRLLNQEIIRVSGMVSNQGFGEYDRLQHGSPSPLASSNLVSHVGGTGISAWNGFSQERLGGLQGMTMDWQGGSTSPSSYVVKKILRLEIPVDTFPNFNFVGRLLGPRGNSLKRVEASTGCRVYIRGKGSIKDPGNEEKLRGRPGYEHLNDPLHILVEAELPVNIVDIRLRQAQEIIEELLKPVDESQDFYKRQQLRELAMLNSNFREESPRPSGSVSPFNSNGMKRAKTGR</sequence>
<dbReference type="KEGG" id="nnu:104588381"/>
<gene>
    <name evidence="5" type="primary">LOC104588381</name>
</gene>
<evidence type="ECO:0000259" key="3">
    <source>
        <dbReference type="SMART" id="SM00322"/>
    </source>
</evidence>
<dbReference type="InterPro" id="IPR032377">
    <property type="entry name" value="STAR_dimer"/>
</dbReference>
<organism evidence="4 5">
    <name type="scientific">Nelumbo nucifera</name>
    <name type="common">Sacred lotus</name>
    <dbReference type="NCBI Taxonomy" id="4432"/>
    <lineage>
        <taxon>Eukaryota</taxon>
        <taxon>Viridiplantae</taxon>
        <taxon>Streptophyta</taxon>
        <taxon>Embryophyta</taxon>
        <taxon>Tracheophyta</taxon>
        <taxon>Spermatophyta</taxon>
        <taxon>Magnoliopsida</taxon>
        <taxon>Proteales</taxon>
        <taxon>Nelumbonaceae</taxon>
        <taxon>Nelumbo</taxon>
    </lineage>
</organism>
<dbReference type="PANTHER" id="PTHR11208">
    <property type="entry name" value="RNA-BINDING PROTEIN RELATED"/>
    <property type="match status" value="1"/>
</dbReference>
<keyword evidence="1" id="KW-0694">RNA-binding</keyword>
<dbReference type="OrthoDB" id="6777263at2759"/>
<dbReference type="SMART" id="SM00322">
    <property type="entry name" value="KH"/>
    <property type="match status" value="1"/>
</dbReference>
<dbReference type="Gene3D" id="3.30.1370.10">
    <property type="entry name" value="K Homology domain, type 1"/>
    <property type="match status" value="1"/>
</dbReference>
<dbReference type="GeneID" id="104588381"/>
<evidence type="ECO:0000313" key="4">
    <source>
        <dbReference type="Proteomes" id="UP000189703"/>
    </source>
</evidence>
<dbReference type="InterPro" id="IPR055256">
    <property type="entry name" value="KH_1_KHDC4/BBP-like"/>
</dbReference>
<dbReference type="RefSeq" id="XP_010244588.1">
    <property type="nucleotide sequence ID" value="XM_010246286.2"/>
</dbReference>
<dbReference type="GO" id="GO:0005634">
    <property type="term" value="C:nucleus"/>
    <property type="evidence" value="ECO:0000318"/>
    <property type="project" value="GO_Central"/>
</dbReference>
<dbReference type="GO" id="GO:0003729">
    <property type="term" value="F:mRNA binding"/>
    <property type="evidence" value="ECO:0000318"/>
    <property type="project" value="GO_Central"/>
</dbReference>
<dbReference type="eggNOG" id="KOG1588">
    <property type="taxonomic scope" value="Eukaryota"/>
</dbReference>
<dbReference type="AlphaFoldDB" id="A0A1U7ZA35"/>
<dbReference type="InterPro" id="IPR045071">
    <property type="entry name" value="BBP-like"/>
</dbReference>
<evidence type="ECO:0000256" key="1">
    <source>
        <dbReference type="ARBA" id="ARBA00022884"/>
    </source>
</evidence>
<dbReference type="FunCoup" id="A0A1U7ZA35">
    <property type="interactions" value="1378"/>
</dbReference>
<keyword evidence="4" id="KW-1185">Reference proteome</keyword>
<feature type="region of interest" description="Disordered" evidence="2">
    <location>
        <begin position="255"/>
        <end position="281"/>
    </location>
</feature>
<dbReference type="GO" id="GO:0048024">
    <property type="term" value="P:regulation of mRNA splicing, via spliceosome"/>
    <property type="evidence" value="ECO:0000318"/>
    <property type="project" value="GO_Central"/>
</dbReference>
<dbReference type="Pfam" id="PF22675">
    <property type="entry name" value="KH-I_KHDC4-BBP"/>
    <property type="match status" value="1"/>
</dbReference>
<protein>
    <submittedName>
        <fullName evidence="5">KH domain-containing protein At2g38610-like isoform X1</fullName>
    </submittedName>
</protein>
<dbReference type="PANTHER" id="PTHR11208:SF42">
    <property type="entry name" value="QUAKING RELATED 54B, ISOFORM E"/>
    <property type="match status" value="1"/>
</dbReference>
<dbReference type="OMA" id="ASAWTSQ"/>
<dbReference type="Proteomes" id="UP000189703">
    <property type="component" value="Unplaced"/>
</dbReference>
<dbReference type="InParanoid" id="A0A1U7ZA35"/>
<proteinExistence type="predicted"/>
<accession>A0A1U7ZA35</accession>
<dbReference type="SUPFAM" id="SSF54791">
    <property type="entry name" value="Eukaryotic type KH-domain (KH-domain type I)"/>
    <property type="match status" value="1"/>
</dbReference>
<evidence type="ECO:0000313" key="5">
    <source>
        <dbReference type="RefSeq" id="XP_010244588.1"/>
    </source>
</evidence>
<dbReference type="InterPro" id="IPR004087">
    <property type="entry name" value="KH_dom"/>
</dbReference>
<feature type="domain" description="K Homology" evidence="3">
    <location>
        <begin position="131"/>
        <end position="231"/>
    </location>
</feature>
<dbReference type="InterPro" id="IPR036612">
    <property type="entry name" value="KH_dom_type_1_sf"/>
</dbReference>
<name>A0A1U7ZA35_NELNU</name>
<feature type="compositionally biased region" description="Polar residues" evidence="2">
    <location>
        <begin position="262"/>
        <end position="273"/>
    </location>
</feature>